<dbReference type="RefSeq" id="WP_199050985.1">
    <property type="nucleotide sequence ID" value="NZ_JAELXT010000031.1"/>
</dbReference>
<organism evidence="3 4">
    <name type="scientific">Microvirga splendida</name>
    <dbReference type="NCBI Taxonomy" id="2795727"/>
    <lineage>
        <taxon>Bacteria</taxon>
        <taxon>Pseudomonadati</taxon>
        <taxon>Pseudomonadota</taxon>
        <taxon>Alphaproteobacteria</taxon>
        <taxon>Hyphomicrobiales</taxon>
        <taxon>Methylobacteriaceae</taxon>
        <taxon>Microvirga</taxon>
    </lineage>
</organism>
<name>A0ABS0Y631_9HYPH</name>
<gene>
    <name evidence="3" type="ORF">JAO75_20400</name>
</gene>
<dbReference type="InterPro" id="IPR012899">
    <property type="entry name" value="LTXXQ"/>
</dbReference>
<feature type="chain" id="PRO_5047289306" evidence="2">
    <location>
        <begin position="23"/>
        <end position="226"/>
    </location>
</feature>
<accession>A0ABS0Y631</accession>
<feature type="compositionally biased region" description="Gly residues" evidence="1">
    <location>
        <begin position="209"/>
        <end position="220"/>
    </location>
</feature>
<feature type="signal peptide" evidence="2">
    <location>
        <begin position="1"/>
        <end position="22"/>
    </location>
</feature>
<comment type="caution">
    <text evidence="3">The sequence shown here is derived from an EMBL/GenBank/DDBJ whole genome shotgun (WGS) entry which is preliminary data.</text>
</comment>
<dbReference type="Pfam" id="PF07813">
    <property type="entry name" value="LTXXQ"/>
    <property type="match status" value="1"/>
</dbReference>
<evidence type="ECO:0000313" key="4">
    <source>
        <dbReference type="Proteomes" id="UP000620670"/>
    </source>
</evidence>
<evidence type="ECO:0000313" key="3">
    <source>
        <dbReference type="EMBL" id="MBJ6127766.1"/>
    </source>
</evidence>
<feature type="region of interest" description="Disordered" evidence="1">
    <location>
        <begin position="23"/>
        <end position="56"/>
    </location>
</feature>
<dbReference type="EMBL" id="JAELXT010000031">
    <property type="protein sequence ID" value="MBJ6127766.1"/>
    <property type="molecule type" value="Genomic_DNA"/>
</dbReference>
<reference evidence="4" key="1">
    <citation type="submission" date="2020-12" db="EMBL/GenBank/DDBJ databases">
        <title>Hymenobacter sp.</title>
        <authorList>
            <person name="Kim M.K."/>
        </authorList>
    </citation>
    <scope>NUCLEOTIDE SEQUENCE [LARGE SCALE GENOMIC DNA]</scope>
    <source>
        <strain evidence="4">BT325</strain>
    </source>
</reference>
<dbReference type="Proteomes" id="UP000620670">
    <property type="component" value="Unassembled WGS sequence"/>
</dbReference>
<proteinExistence type="predicted"/>
<keyword evidence="4" id="KW-1185">Reference proteome</keyword>
<protein>
    <submittedName>
        <fullName evidence="3">Spy/CpxP family protein refolding chaperone</fullName>
    </submittedName>
</protein>
<evidence type="ECO:0000256" key="1">
    <source>
        <dbReference type="SAM" id="MobiDB-lite"/>
    </source>
</evidence>
<feature type="region of interest" description="Disordered" evidence="1">
    <location>
        <begin position="200"/>
        <end position="226"/>
    </location>
</feature>
<feature type="compositionally biased region" description="Basic and acidic residues" evidence="1">
    <location>
        <begin position="42"/>
        <end position="56"/>
    </location>
</feature>
<sequence length="226" mass="25272">MKTVATLALAALLTGSGTYAMAQQTPAPAAPAAPQAQDQDQDQDRQDRRPRLSQDDFNRLVDARIASIKAGLKLTADQERLWAPVESAIRTAATERFTNMQERPDRDERRSMDFMQRLERRSGMMTERAQRSATVATALRPLWDTLTEDQKRIAPRLMREAVNEDSPRWHHRGGRRGHHGGYHRMGMMEHGRMGMMDHGRGGMDHGRMGGRGNMGHGGPGSPAQPQ</sequence>
<keyword evidence="2" id="KW-0732">Signal</keyword>
<feature type="compositionally biased region" description="Low complexity" evidence="1">
    <location>
        <begin position="23"/>
        <end position="38"/>
    </location>
</feature>
<evidence type="ECO:0000256" key="2">
    <source>
        <dbReference type="SAM" id="SignalP"/>
    </source>
</evidence>